<gene>
    <name evidence="4" type="ORF">PDMSB3_0231</name>
</gene>
<dbReference type="Proteomes" id="UP000325811">
    <property type="component" value="Chromosome I"/>
</dbReference>
<evidence type="ECO:0000256" key="2">
    <source>
        <dbReference type="ARBA" id="ARBA00023002"/>
    </source>
</evidence>
<keyword evidence="1" id="KW-0500">Molybdenum</keyword>
<dbReference type="AlphaFoldDB" id="A0A5Q4Z9Y2"/>
<feature type="domain" description="Aldehyde oxidase/xanthine dehydrogenase a/b hammerhead" evidence="3">
    <location>
        <begin position="38"/>
        <end position="153"/>
    </location>
</feature>
<keyword evidence="2" id="KW-0560">Oxidoreductase</keyword>
<protein>
    <submittedName>
        <fullName evidence="4">Aerobic-type carbon monoxide dehydrogenase, large subunit CoxL/CutL-like protein</fullName>
    </submittedName>
</protein>
<dbReference type="Pfam" id="PF01315">
    <property type="entry name" value="Ald_Xan_dh_C"/>
    <property type="match status" value="1"/>
</dbReference>
<dbReference type="InterPro" id="IPR037165">
    <property type="entry name" value="AldOxase/xan_DH_Mopterin-bd_sf"/>
</dbReference>
<name>A0A5Q4Z9Y2_9BURK</name>
<dbReference type="GO" id="GO:0005506">
    <property type="term" value="F:iron ion binding"/>
    <property type="evidence" value="ECO:0007669"/>
    <property type="project" value="InterPro"/>
</dbReference>
<dbReference type="Gene3D" id="3.30.365.10">
    <property type="entry name" value="Aldehyde oxidase/xanthine dehydrogenase, molybdopterin binding domain"/>
    <property type="match status" value="4"/>
</dbReference>
<evidence type="ECO:0000313" key="4">
    <source>
        <dbReference type="EMBL" id="VVD26693.1"/>
    </source>
</evidence>
<dbReference type="InterPro" id="IPR000674">
    <property type="entry name" value="Ald_Oxase/Xan_DH_a/b"/>
</dbReference>
<evidence type="ECO:0000313" key="5">
    <source>
        <dbReference type="Proteomes" id="UP000325811"/>
    </source>
</evidence>
<dbReference type="Pfam" id="PF20256">
    <property type="entry name" value="MoCoBD_2"/>
    <property type="match status" value="1"/>
</dbReference>
<dbReference type="SUPFAM" id="SSF56003">
    <property type="entry name" value="Molybdenum cofactor-binding domain"/>
    <property type="match status" value="1"/>
</dbReference>
<dbReference type="InterPro" id="IPR016208">
    <property type="entry name" value="Ald_Oxase/xanthine_DH-like"/>
</dbReference>
<evidence type="ECO:0000259" key="3">
    <source>
        <dbReference type="SMART" id="SM01008"/>
    </source>
</evidence>
<evidence type="ECO:0000256" key="1">
    <source>
        <dbReference type="ARBA" id="ARBA00022505"/>
    </source>
</evidence>
<dbReference type="PANTHER" id="PTHR11908">
    <property type="entry name" value="XANTHINE DEHYDROGENASE"/>
    <property type="match status" value="1"/>
</dbReference>
<reference evidence="4 5" key="1">
    <citation type="submission" date="2019-08" db="EMBL/GenBank/DDBJ databases">
        <authorList>
            <person name="Herpell B J."/>
        </authorList>
    </citation>
    <scope>NUCLEOTIDE SEQUENCE [LARGE SCALE GENOMIC DNA]</scope>
    <source>
        <strain evidence="5">Msb3</strain>
    </source>
</reference>
<accession>A0A5Q4Z9Y2</accession>
<proteinExistence type="predicted"/>
<dbReference type="GO" id="GO:0016491">
    <property type="term" value="F:oxidoreductase activity"/>
    <property type="evidence" value="ECO:0007669"/>
    <property type="project" value="UniProtKB-KW"/>
</dbReference>
<dbReference type="InterPro" id="IPR036856">
    <property type="entry name" value="Ald_Oxase/Xan_DH_a/b_sf"/>
</dbReference>
<dbReference type="EMBL" id="LR699553">
    <property type="protein sequence ID" value="VVD26693.1"/>
    <property type="molecule type" value="Genomic_DNA"/>
</dbReference>
<sequence length="800" mass="85805">MDRHDDGSLQPGSTQVEGTRARYIGTTVKRPTARRLLQGRGTYLDDVVLPRIAHVVYLRSPMAHARVGVIDTEAARRMPGVIAIVGGEEVAAICKPWVATLKTLVGMKSAPQYPLARGTVHWQGEPVLAVVAESRREAEDALEAISVEWHELPAVTNAETALDPQTPVIHPSLGDNLCFERTIDNGAVDDAFARAAVTVEQTFRFNRHTGMPLETRAILADFDPADQRLTVHQSHQAPHNLQDLYAHHFGIDENRVRVICKDVGGAFGIKLHTYPDDFATVALSILLRRPVKYVADRLESFVSDIHAREHVVHGRIAVDAQGRILAFDIDDLAGIGPYSVYPRTSVTEGNQVISVIGGPYRHEAYRARLRVVFQNKVPTSQYRGVGLPIACAVTEGLVDEAARRLGIDTFEMRRRNVFADVAYPVVGAAGIRMEGLSHQQCLDRLEALMDYGALRAEQAALREKGVFRGIGIAMLIEMTNPGAAFYGMGGARISGQDGATVRLESGGGVTCMAGVGEQGQGTETILSQIVADAVGVPIDCVRIVTGDTAVTPYGAGTWASRGAGIGGEAVLQAGLALRANIRAFAASVLAREIDELEVDDGAVIDVHTREVLKTLADLATIAYFRPDTLPLNTLPELTVTRQYTQNGQPFLFTNGVQASYVEVDIETGMVKLLRHWAVADCGRVINPMLVDEQMRGGIVQGIGGAMFEECLYDEAGLLTNGSFADYLVPMAAEMPDIFLAHVETPTTTSQLGAKGTGEAGTAGAPGAVMNAINDALAPLGASVTSQPVTPQKVLRALGIA</sequence>
<organism evidence="4 5">
    <name type="scientific">Paraburkholderia dioscoreae</name>
    <dbReference type="NCBI Taxonomy" id="2604047"/>
    <lineage>
        <taxon>Bacteria</taxon>
        <taxon>Pseudomonadati</taxon>
        <taxon>Pseudomonadota</taxon>
        <taxon>Betaproteobacteria</taxon>
        <taxon>Burkholderiales</taxon>
        <taxon>Burkholderiaceae</taxon>
        <taxon>Paraburkholderia</taxon>
    </lineage>
</organism>
<dbReference type="Pfam" id="PF02738">
    <property type="entry name" value="MoCoBD_1"/>
    <property type="match status" value="1"/>
</dbReference>
<dbReference type="SMART" id="SM01008">
    <property type="entry name" value="Ald_Xan_dh_C"/>
    <property type="match status" value="1"/>
</dbReference>
<dbReference type="Gene3D" id="3.90.1170.50">
    <property type="entry name" value="Aldehyde oxidase/xanthine dehydrogenase, a/b hammerhead"/>
    <property type="match status" value="1"/>
</dbReference>
<dbReference type="InterPro" id="IPR008274">
    <property type="entry name" value="AldOxase/xan_DH_MoCoBD1"/>
</dbReference>
<dbReference type="RefSeq" id="WP_007179600.1">
    <property type="nucleotide sequence ID" value="NZ_LR699553.1"/>
</dbReference>
<keyword evidence="5" id="KW-1185">Reference proteome</keyword>
<dbReference type="SUPFAM" id="SSF54665">
    <property type="entry name" value="CO dehydrogenase molybdoprotein N-domain-like"/>
    <property type="match status" value="1"/>
</dbReference>
<dbReference type="PANTHER" id="PTHR11908:SF132">
    <property type="entry name" value="ALDEHYDE OXIDASE 1-RELATED"/>
    <property type="match status" value="1"/>
</dbReference>
<dbReference type="KEGG" id="pdio:PDMSB3_0231"/>
<dbReference type="InterPro" id="IPR046867">
    <property type="entry name" value="AldOxase/xan_DH_MoCoBD2"/>
</dbReference>